<accession>A0A8K0HFY2</accession>
<proteinExistence type="inferred from homology"/>
<dbReference type="OrthoDB" id="1683520at2759"/>
<keyword evidence="10" id="KW-1185">Reference proteome</keyword>
<keyword evidence="4 8" id="KW-0732">Signal</keyword>
<evidence type="ECO:0000256" key="6">
    <source>
        <dbReference type="ARBA" id="ARBA00022963"/>
    </source>
</evidence>
<dbReference type="GO" id="GO:0016788">
    <property type="term" value="F:hydrolase activity, acting on ester bonds"/>
    <property type="evidence" value="ECO:0007669"/>
    <property type="project" value="InterPro"/>
</dbReference>
<dbReference type="Pfam" id="PF00657">
    <property type="entry name" value="Lipase_GDSL"/>
    <property type="match status" value="1"/>
</dbReference>
<comment type="similarity">
    <text evidence="2">Belongs to the 'GDSL' lipolytic enzyme family.</text>
</comment>
<keyword evidence="5" id="KW-0378">Hydrolase</keyword>
<dbReference type="InterPro" id="IPR036514">
    <property type="entry name" value="SGNH_hydro_sf"/>
</dbReference>
<keyword evidence="6" id="KW-0442">Lipid degradation</keyword>
<evidence type="ECO:0000256" key="7">
    <source>
        <dbReference type="ARBA" id="ARBA00023098"/>
    </source>
</evidence>
<dbReference type="Gene3D" id="3.40.50.1110">
    <property type="entry name" value="SGNH hydrolase"/>
    <property type="match status" value="1"/>
</dbReference>
<name>A0A8K0HFY2_9ROSA</name>
<comment type="caution">
    <text evidence="9">The sequence shown here is derived from an EMBL/GenBank/DDBJ whole genome shotgun (WGS) entry which is preliminary data.</text>
</comment>
<dbReference type="PANTHER" id="PTHR45650:SF75">
    <property type="entry name" value="GDSL-LIKE LIPASE_ACYLHYDROLASE"/>
    <property type="match status" value="1"/>
</dbReference>
<evidence type="ECO:0000256" key="3">
    <source>
        <dbReference type="ARBA" id="ARBA00022525"/>
    </source>
</evidence>
<gene>
    <name evidence="9" type="ORF">FNV43_RR07463</name>
</gene>
<evidence type="ECO:0000313" key="9">
    <source>
        <dbReference type="EMBL" id="KAF3451368.1"/>
    </source>
</evidence>
<protein>
    <submittedName>
        <fullName evidence="9">Uncharacterized protein</fullName>
    </submittedName>
</protein>
<keyword evidence="3" id="KW-0964">Secreted</keyword>
<evidence type="ECO:0000256" key="2">
    <source>
        <dbReference type="ARBA" id="ARBA00008668"/>
    </source>
</evidence>
<dbReference type="PANTHER" id="PTHR45650">
    <property type="entry name" value="GDSL-LIKE LIPASE/ACYLHYDROLASE-RELATED"/>
    <property type="match status" value="1"/>
</dbReference>
<dbReference type="EMBL" id="VOIH02000003">
    <property type="protein sequence ID" value="KAF3451368.1"/>
    <property type="molecule type" value="Genomic_DNA"/>
</dbReference>
<organism evidence="9 10">
    <name type="scientific">Rhamnella rubrinervis</name>
    <dbReference type="NCBI Taxonomy" id="2594499"/>
    <lineage>
        <taxon>Eukaryota</taxon>
        <taxon>Viridiplantae</taxon>
        <taxon>Streptophyta</taxon>
        <taxon>Embryophyta</taxon>
        <taxon>Tracheophyta</taxon>
        <taxon>Spermatophyta</taxon>
        <taxon>Magnoliopsida</taxon>
        <taxon>eudicotyledons</taxon>
        <taxon>Gunneridae</taxon>
        <taxon>Pentapetalae</taxon>
        <taxon>rosids</taxon>
        <taxon>fabids</taxon>
        <taxon>Rosales</taxon>
        <taxon>Rhamnaceae</taxon>
        <taxon>rhamnoid group</taxon>
        <taxon>Rhamneae</taxon>
        <taxon>Rhamnella</taxon>
    </lineage>
</organism>
<feature type="signal peptide" evidence="8">
    <location>
        <begin position="1"/>
        <end position="31"/>
    </location>
</feature>
<dbReference type="AlphaFoldDB" id="A0A8K0HFY2"/>
<evidence type="ECO:0000256" key="1">
    <source>
        <dbReference type="ARBA" id="ARBA00004613"/>
    </source>
</evidence>
<dbReference type="InterPro" id="IPR051238">
    <property type="entry name" value="GDSL_esterase/lipase"/>
</dbReference>
<dbReference type="GO" id="GO:0005576">
    <property type="term" value="C:extracellular region"/>
    <property type="evidence" value="ECO:0007669"/>
    <property type="project" value="UniProtKB-SubCell"/>
</dbReference>
<evidence type="ECO:0000256" key="8">
    <source>
        <dbReference type="SAM" id="SignalP"/>
    </source>
</evidence>
<dbReference type="InterPro" id="IPR001087">
    <property type="entry name" value="GDSL"/>
</dbReference>
<dbReference type="CDD" id="cd01837">
    <property type="entry name" value="SGNH_plant_lipase_like"/>
    <property type="match status" value="1"/>
</dbReference>
<keyword evidence="7" id="KW-0443">Lipid metabolism</keyword>
<reference evidence="9" key="1">
    <citation type="submission" date="2020-03" db="EMBL/GenBank/DDBJ databases">
        <title>A high-quality chromosome-level genome assembly of a woody plant with both climbing and erect habits, Rhamnella rubrinervis.</title>
        <authorList>
            <person name="Lu Z."/>
            <person name="Yang Y."/>
            <person name="Zhu X."/>
            <person name="Sun Y."/>
        </authorList>
    </citation>
    <scope>NUCLEOTIDE SEQUENCE</scope>
    <source>
        <strain evidence="9">BYM</strain>
        <tissue evidence="9">Leaf</tissue>
    </source>
</reference>
<dbReference type="Proteomes" id="UP000796880">
    <property type="component" value="Unassembled WGS sequence"/>
</dbReference>
<dbReference type="GO" id="GO:0016042">
    <property type="term" value="P:lipid catabolic process"/>
    <property type="evidence" value="ECO:0007669"/>
    <property type="project" value="UniProtKB-KW"/>
</dbReference>
<sequence length="470" mass="51838">MVVSGSGMKSWWVVIALSILPNMQNYGVVDADQAPQVPCFFIFGDSLVDCGNNNHLHTQAKVNYEPYGIDYPNGPTGRFCNGRTIVDIMAELLGFRNHIPPFASVSASQILKGVNYASGSAGILHDTGKHMGDCISLGRQLKHHKTTVSHISDLVGGRSSARKYLANCLYWLAIGNNDYINNYFMPKHYSSSRHYTPEQYADLLIKQYSRKIMSLYKYGARKIALIGLGLIGCSPNAMLSHSKDGSGPVCVDSMNKAVLIFNKQLKSLSDRLNANSTEAQFIYINPYETDSNNSSTSLGFEVMNVGCCPVNEIGQCDPSKTPCEKRNSYVFWDSFHPTEAANLVTAQNIYTRSDLIQLLQSSNDNKSGLSSSSKRLLARIIMVETRSTATGKKSIGHMAVDSIYGVNEKKPTVSAAVGDVNEHKETDEPVVPWMSLNRDLIPDRGTGTKWLKSEKRLVESVNQLNSPREI</sequence>
<evidence type="ECO:0000313" key="10">
    <source>
        <dbReference type="Proteomes" id="UP000796880"/>
    </source>
</evidence>
<evidence type="ECO:0000256" key="4">
    <source>
        <dbReference type="ARBA" id="ARBA00022729"/>
    </source>
</evidence>
<evidence type="ECO:0000256" key="5">
    <source>
        <dbReference type="ARBA" id="ARBA00022801"/>
    </source>
</evidence>
<dbReference type="InterPro" id="IPR035669">
    <property type="entry name" value="SGNH_plant_lipase-like"/>
</dbReference>
<feature type="chain" id="PRO_5035472412" evidence="8">
    <location>
        <begin position="32"/>
        <end position="470"/>
    </location>
</feature>
<comment type="subcellular location">
    <subcellularLocation>
        <location evidence="1">Secreted</location>
    </subcellularLocation>
</comment>